<reference evidence="6 7" key="1">
    <citation type="submission" date="2010-08" db="EMBL/GenBank/DDBJ databases">
        <title>Complete sequence of Clostridium cellulovorans 743B.</title>
        <authorList>
            <consortium name="US DOE Joint Genome Institute"/>
            <person name="Lucas S."/>
            <person name="Copeland A."/>
            <person name="Lapidus A."/>
            <person name="Cheng J.-F."/>
            <person name="Bruce D."/>
            <person name="Goodwin L."/>
            <person name="Pitluck S."/>
            <person name="Chertkov O."/>
            <person name="Detter J.C."/>
            <person name="Han C."/>
            <person name="Tapia R."/>
            <person name="Land M."/>
            <person name="Hauser L."/>
            <person name="Chang Y.-J."/>
            <person name="Jeffries C."/>
            <person name="Kyrpides N."/>
            <person name="Ivanova N."/>
            <person name="Mikhailova N."/>
            <person name="Hemme C.L."/>
            <person name="Woyke T."/>
        </authorList>
    </citation>
    <scope>NUCLEOTIDE SEQUENCE [LARGE SCALE GENOMIC DNA]</scope>
    <source>
        <strain evidence="7">ATCC 35296 / DSM 3052 / OCM 3 / 743B</strain>
    </source>
</reference>
<evidence type="ECO:0000259" key="4">
    <source>
        <dbReference type="PROSITE" id="PS50042"/>
    </source>
</evidence>
<accession>D9SVJ2</accession>
<proteinExistence type="predicted"/>
<dbReference type="EMBL" id="CP002160">
    <property type="protein sequence ID" value="ADL51116.1"/>
    <property type="molecule type" value="Genomic_DNA"/>
</dbReference>
<protein>
    <submittedName>
        <fullName evidence="6">Transcriptional regulator, Crp/Fnr family</fullName>
    </submittedName>
</protein>
<evidence type="ECO:0000313" key="7">
    <source>
        <dbReference type="Proteomes" id="UP000002730"/>
    </source>
</evidence>
<dbReference type="InterPro" id="IPR050397">
    <property type="entry name" value="Env_Response_Regulators"/>
</dbReference>
<dbReference type="Gene3D" id="2.60.120.10">
    <property type="entry name" value="Jelly Rolls"/>
    <property type="match status" value="1"/>
</dbReference>
<dbReference type="SUPFAM" id="SSF46785">
    <property type="entry name" value="Winged helix' DNA-binding domain"/>
    <property type="match status" value="1"/>
</dbReference>
<dbReference type="Pfam" id="PF13545">
    <property type="entry name" value="HTH_Crp_2"/>
    <property type="match status" value="1"/>
</dbReference>
<dbReference type="PANTHER" id="PTHR24567:SF58">
    <property type="entry name" value="CYCLIC AMP-BINDING REGULATORY PROTEIN"/>
    <property type="match status" value="1"/>
</dbReference>
<dbReference type="PANTHER" id="PTHR24567">
    <property type="entry name" value="CRP FAMILY TRANSCRIPTIONAL REGULATORY PROTEIN"/>
    <property type="match status" value="1"/>
</dbReference>
<dbReference type="InterPro" id="IPR018490">
    <property type="entry name" value="cNMP-bd_dom_sf"/>
</dbReference>
<dbReference type="GO" id="GO:0005829">
    <property type="term" value="C:cytosol"/>
    <property type="evidence" value="ECO:0007669"/>
    <property type="project" value="TreeGrafter"/>
</dbReference>
<dbReference type="InterPro" id="IPR036390">
    <property type="entry name" value="WH_DNA-bd_sf"/>
</dbReference>
<dbReference type="GO" id="GO:0003700">
    <property type="term" value="F:DNA-binding transcription factor activity"/>
    <property type="evidence" value="ECO:0007669"/>
    <property type="project" value="TreeGrafter"/>
</dbReference>
<keyword evidence="3" id="KW-0804">Transcription</keyword>
<organism evidence="6 7">
    <name type="scientific">Clostridium cellulovorans (strain ATCC 35296 / DSM 3052 / OCM 3 / 743B)</name>
    <dbReference type="NCBI Taxonomy" id="573061"/>
    <lineage>
        <taxon>Bacteria</taxon>
        <taxon>Bacillati</taxon>
        <taxon>Bacillota</taxon>
        <taxon>Clostridia</taxon>
        <taxon>Eubacteriales</taxon>
        <taxon>Clostridiaceae</taxon>
        <taxon>Clostridium</taxon>
    </lineage>
</organism>
<keyword evidence="7" id="KW-1185">Reference proteome</keyword>
<dbReference type="RefSeq" id="WP_010076020.1">
    <property type="nucleotide sequence ID" value="NC_014393.1"/>
</dbReference>
<dbReference type="STRING" id="573061.Clocel_1363"/>
<dbReference type="InterPro" id="IPR000595">
    <property type="entry name" value="cNMP-bd_dom"/>
</dbReference>
<dbReference type="OrthoDB" id="3176638at2"/>
<dbReference type="SMART" id="SM00100">
    <property type="entry name" value="cNMP"/>
    <property type="match status" value="1"/>
</dbReference>
<feature type="domain" description="HTH crp-type" evidence="5">
    <location>
        <begin position="150"/>
        <end position="218"/>
    </location>
</feature>
<evidence type="ECO:0000256" key="2">
    <source>
        <dbReference type="ARBA" id="ARBA00023125"/>
    </source>
</evidence>
<dbReference type="PROSITE" id="PS51063">
    <property type="entry name" value="HTH_CRP_2"/>
    <property type="match status" value="1"/>
</dbReference>
<evidence type="ECO:0000259" key="5">
    <source>
        <dbReference type="PROSITE" id="PS51063"/>
    </source>
</evidence>
<feature type="domain" description="Cyclic nucleotide-binding" evidence="4">
    <location>
        <begin position="13"/>
        <end position="136"/>
    </location>
</feature>
<keyword evidence="1" id="KW-0805">Transcription regulation</keyword>
<evidence type="ECO:0000256" key="3">
    <source>
        <dbReference type="ARBA" id="ARBA00023163"/>
    </source>
</evidence>
<dbReference type="SUPFAM" id="SSF51206">
    <property type="entry name" value="cAMP-binding domain-like"/>
    <property type="match status" value="1"/>
</dbReference>
<dbReference type="Proteomes" id="UP000002730">
    <property type="component" value="Chromosome"/>
</dbReference>
<sequence>MHQLLKSLKSTFLFNNVNEDSLKEILDSLTYRVIEYSKDQLIALEGNPCNSLGIIIEGTVIIKKLLENGSSITIENFKKGNIFGEVIIYSEMRKYPSTIIASSNCKIIFISKEEITRLCSENSVILTNFMSLLSNKILMLSRRLKNLSYSSIRQKLVNYILEEHKKQENLSLTLPHNKTALGEYLGIPRPSISREFMKLKAEGLISYNKNNLEILDLETLCEILNF</sequence>
<evidence type="ECO:0000313" key="6">
    <source>
        <dbReference type="EMBL" id="ADL51116.1"/>
    </source>
</evidence>
<dbReference type="KEGG" id="ccb:Clocel_1363"/>
<dbReference type="Pfam" id="PF00027">
    <property type="entry name" value="cNMP_binding"/>
    <property type="match status" value="1"/>
</dbReference>
<name>D9SVJ2_CLOC7</name>
<dbReference type="AlphaFoldDB" id="D9SVJ2"/>
<dbReference type="CDD" id="cd00038">
    <property type="entry name" value="CAP_ED"/>
    <property type="match status" value="1"/>
</dbReference>
<dbReference type="eggNOG" id="COG0664">
    <property type="taxonomic scope" value="Bacteria"/>
</dbReference>
<evidence type="ECO:0000256" key="1">
    <source>
        <dbReference type="ARBA" id="ARBA00023015"/>
    </source>
</evidence>
<dbReference type="GO" id="GO:0003677">
    <property type="term" value="F:DNA binding"/>
    <property type="evidence" value="ECO:0007669"/>
    <property type="project" value="UniProtKB-KW"/>
</dbReference>
<keyword evidence="2" id="KW-0238">DNA-binding</keyword>
<dbReference type="HOGENOM" id="CLU_075053_4_1_9"/>
<gene>
    <name evidence="6" type="ordered locus">Clocel_1363</name>
</gene>
<dbReference type="PROSITE" id="PS50042">
    <property type="entry name" value="CNMP_BINDING_3"/>
    <property type="match status" value="1"/>
</dbReference>
<dbReference type="InterPro" id="IPR014710">
    <property type="entry name" value="RmlC-like_jellyroll"/>
</dbReference>
<dbReference type="InterPro" id="IPR012318">
    <property type="entry name" value="HTH_CRP"/>
</dbReference>